<dbReference type="FunFam" id="4.10.1240.10:FF:000018">
    <property type="entry name" value="Secretin receptor"/>
    <property type="match status" value="1"/>
</dbReference>
<comment type="subcellular location">
    <subcellularLocation>
        <location evidence="1">Cell membrane</location>
        <topology evidence="1">Multi-pass membrane protein</topology>
    </subcellularLocation>
</comment>
<comment type="similarity">
    <text evidence="2">Belongs to the G-protein coupled receptor 2 family.</text>
</comment>
<evidence type="ECO:0000256" key="8">
    <source>
        <dbReference type="ARBA" id="ARBA00023170"/>
    </source>
</evidence>
<evidence type="ECO:0000259" key="15">
    <source>
        <dbReference type="PROSITE" id="PS50261"/>
    </source>
</evidence>
<keyword evidence="8 16" id="KW-0675">Receptor</keyword>
<evidence type="ECO:0000256" key="11">
    <source>
        <dbReference type="SAM" id="MobiDB-lite"/>
    </source>
</evidence>
<feature type="transmembrane region" description="Helical" evidence="12">
    <location>
        <begin position="212"/>
        <end position="233"/>
    </location>
</feature>
<gene>
    <name evidence="16" type="ORF">HJG63_017270</name>
</gene>
<evidence type="ECO:0000256" key="12">
    <source>
        <dbReference type="SAM" id="Phobius"/>
    </source>
</evidence>
<evidence type="ECO:0000259" key="14">
    <source>
        <dbReference type="PROSITE" id="PS50227"/>
    </source>
</evidence>
<dbReference type="SUPFAM" id="SSF81321">
    <property type="entry name" value="Family A G protein-coupled receptor-like"/>
    <property type="match status" value="1"/>
</dbReference>
<dbReference type="Gene3D" id="1.20.1070.10">
    <property type="entry name" value="Rhodopsin 7-helix transmembrane proteins"/>
    <property type="match status" value="1"/>
</dbReference>
<dbReference type="PROSITE" id="PS50261">
    <property type="entry name" value="G_PROTEIN_RECEP_F2_4"/>
    <property type="match status" value="1"/>
</dbReference>
<keyword evidence="5 12" id="KW-1133">Transmembrane helix</keyword>
<dbReference type="PANTHER" id="PTHR45620">
    <property type="entry name" value="PDF RECEPTOR-LIKE PROTEIN-RELATED"/>
    <property type="match status" value="1"/>
</dbReference>
<comment type="caution">
    <text evidence="16">The sequence shown here is derived from an EMBL/GenBank/DDBJ whole genome shotgun (WGS) entry which is preliminary data.</text>
</comment>
<keyword evidence="17" id="KW-1185">Reference proteome</keyword>
<evidence type="ECO:0000256" key="10">
    <source>
        <dbReference type="ARBA" id="ARBA00023224"/>
    </source>
</evidence>
<sequence length="291" mass="32973">MRLCSPPPCLRRLLVLLLLLLLLTRAAHTVGAFPRLCDVLQVLWEEQDQCLQELSKEKTGDLSMEQPSPGCEGLWDNMSCWPSSALGQTVEVECPRFFQILTGRNGSPAIFAVSWAITKHFMEDVGCWDINANLSVWWVIRGPVILSILINFILFINILRILMRKLRTQETRGNEVNHYKRLAKSTLLLIPLFGVHYIVFALSPEDAMEIRLFFELALGSFQGLLVAVLYCFLNREVQLEVQKKWRQWHLHEIPLRPVALSSSFNNGTSSLTNSTKGSLSGPSQCTCRTST</sequence>
<name>A0A7J8JMY2_ROUAE</name>
<dbReference type="PROSITE" id="PS00650">
    <property type="entry name" value="G_PROTEIN_RECEP_F2_2"/>
    <property type="match status" value="1"/>
</dbReference>
<reference evidence="16 17" key="1">
    <citation type="journal article" date="2020" name="Nature">
        <title>Six reference-quality genomes reveal evolution of bat adaptations.</title>
        <authorList>
            <person name="Jebb D."/>
            <person name="Huang Z."/>
            <person name="Pippel M."/>
            <person name="Hughes G.M."/>
            <person name="Lavrichenko K."/>
            <person name="Devanna P."/>
            <person name="Winkler S."/>
            <person name="Jermiin L.S."/>
            <person name="Skirmuntt E.C."/>
            <person name="Katzourakis A."/>
            <person name="Burkitt-Gray L."/>
            <person name="Ray D.A."/>
            <person name="Sullivan K.A.M."/>
            <person name="Roscito J.G."/>
            <person name="Kirilenko B.M."/>
            <person name="Davalos L.M."/>
            <person name="Corthals A.P."/>
            <person name="Power M.L."/>
            <person name="Jones G."/>
            <person name="Ransome R.D."/>
            <person name="Dechmann D.K.N."/>
            <person name="Locatelli A.G."/>
            <person name="Puechmaille S.J."/>
            <person name="Fedrigo O."/>
            <person name="Jarvis E.D."/>
            <person name="Hiller M."/>
            <person name="Vernes S.C."/>
            <person name="Myers E.W."/>
            <person name="Teeling E.C."/>
        </authorList>
    </citation>
    <scope>NUCLEOTIDE SEQUENCE [LARGE SCALE GENOMIC DNA]</scope>
    <source>
        <strain evidence="16">MRouAeg1</strain>
        <tissue evidence="16">Muscle</tissue>
    </source>
</reference>
<evidence type="ECO:0000256" key="1">
    <source>
        <dbReference type="ARBA" id="ARBA00004651"/>
    </source>
</evidence>
<feature type="transmembrane region" description="Helical" evidence="12">
    <location>
        <begin position="138"/>
        <end position="162"/>
    </location>
</feature>
<feature type="transmembrane region" description="Helical" evidence="12">
    <location>
        <begin position="182"/>
        <end position="200"/>
    </location>
</feature>
<evidence type="ECO:0000313" key="17">
    <source>
        <dbReference type="Proteomes" id="UP000593571"/>
    </source>
</evidence>
<dbReference type="InterPro" id="IPR001879">
    <property type="entry name" value="GPCR_2_extracellular_dom"/>
</dbReference>
<accession>A0A7J8JMY2</accession>
<keyword evidence="13" id="KW-0732">Signal</keyword>
<dbReference type="InterPro" id="IPR017981">
    <property type="entry name" value="GPCR_2-like_7TM"/>
</dbReference>
<dbReference type="InterPro" id="IPR002144">
    <property type="entry name" value="GPCR_2_secretin_rcpt"/>
</dbReference>
<keyword evidence="9" id="KW-0325">Glycoprotein</keyword>
<dbReference type="SMART" id="SM00008">
    <property type="entry name" value="HormR"/>
    <property type="match status" value="1"/>
</dbReference>
<evidence type="ECO:0000256" key="6">
    <source>
        <dbReference type="ARBA" id="ARBA00023040"/>
    </source>
</evidence>
<dbReference type="GO" id="GO:0008528">
    <property type="term" value="F:G protein-coupled peptide receptor activity"/>
    <property type="evidence" value="ECO:0007669"/>
    <property type="project" value="TreeGrafter"/>
</dbReference>
<keyword evidence="10" id="KW-0807">Transducer</keyword>
<proteinExistence type="inferred from homology"/>
<dbReference type="GO" id="GO:0007188">
    <property type="term" value="P:adenylate cyclase-modulating G protein-coupled receptor signaling pathway"/>
    <property type="evidence" value="ECO:0007669"/>
    <property type="project" value="TreeGrafter"/>
</dbReference>
<dbReference type="InterPro" id="IPR000832">
    <property type="entry name" value="GPCR_2_secretin-like"/>
</dbReference>
<dbReference type="PROSITE" id="PS50227">
    <property type="entry name" value="G_PROTEIN_RECEP_F2_3"/>
    <property type="match status" value="1"/>
</dbReference>
<evidence type="ECO:0000256" key="7">
    <source>
        <dbReference type="ARBA" id="ARBA00023136"/>
    </source>
</evidence>
<dbReference type="AlphaFoldDB" id="A0A7J8JMY2"/>
<dbReference type="PRINTS" id="PR00490">
    <property type="entry name" value="SECRETINR"/>
</dbReference>
<evidence type="ECO:0000256" key="5">
    <source>
        <dbReference type="ARBA" id="ARBA00022989"/>
    </source>
</evidence>
<dbReference type="GO" id="GO:0015055">
    <property type="term" value="F:secretin receptor activity"/>
    <property type="evidence" value="ECO:0007669"/>
    <property type="project" value="TreeGrafter"/>
</dbReference>
<keyword evidence="4 12" id="KW-0812">Transmembrane</keyword>
<dbReference type="PANTHER" id="PTHR45620:SF13">
    <property type="entry name" value="SECRETIN RECEPTOR"/>
    <property type="match status" value="1"/>
</dbReference>
<keyword evidence="6" id="KW-0297">G-protein coupled receptor</keyword>
<feature type="region of interest" description="Disordered" evidence="11">
    <location>
        <begin position="271"/>
        <end position="291"/>
    </location>
</feature>
<evidence type="ECO:0000313" key="16">
    <source>
        <dbReference type="EMBL" id="KAF6497639.1"/>
    </source>
</evidence>
<dbReference type="GO" id="GO:0007166">
    <property type="term" value="P:cell surface receptor signaling pathway"/>
    <property type="evidence" value="ECO:0007669"/>
    <property type="project" value="InterPro"/>
</dbReference>
<dbReference type="EMBL" id="JACASE010000002">
    <property type="protein sequence ID" value="KAF6497639.1"/>
    <property type="molecule type" value="Genomic_DNA"/>
</dbReference>
<dbReference type="PRINTS" id="PR00249">
    <property type="entry name" value="GPCRSECRETIN"/>
</dbReference>
<evidence type="ECO:0000256" key="2">
    <source>
        <dbReference type="ARBA" id="ARBA00005314"/>
    </source>
</evidence>
<evidence type="ECO:0000256" key="9">
    <source>
        <dbReference type="ARBA" id="ARBA00023180"/>
    </source>
</evidence>
<dbReference type="SUPFAM" id="SSF111418">
    <property type="entry name" value="Hormone receptor domain"/>
    <property type="match status" value="1"/>
</dbReference>
<dbReference type="InterPro" id="IPR050332">
    <property type="entry name" value="GPCR_2"/>
</dbReference>
<evidence type="ECO:0000256" key="4">
    <source>
        <dbReference type="ARBA" id="ARBA00022692"/>
    </source>
</evidence>
<dbReference type="Proteomes" id="UP000593571">
    <property type="component" value="Unassembled WGS sequence"/>
</dbReference>
<dbReference type="PROSITE" id="PS00649">
    <property type="entry name" value="G_PROTEIN_RECEP_F2_1"/>
    <property type="match status" value="1"/>
</dbReference>
<dbReference type="GO" id="GO:0017046">
    <property type="term" value="F:peptide hormone binding"/>
    <property type="evidence" value="ECO:0007669"/>
    <property type="project" value="TreeGrafter"/>
</dbReference>
<dbReference type="InterPro" id="IPR017983">
    <property type="entry name" value="GPCR_2_secretin-like_CS"/>
</dbReference>
<keyword evidence="3" id="KW-1003">Cell membrane</keyword>
<keyword evidence="7 12" id="KW-0472">Membrane</keyword>
<dbReference type="GO" id="GO:0005886">
    <property type="term" value="C:plasma membrane"/>
    <property type="evidence" value="ECO:0007669"/>
    <property type="project" value="UniProtKB-SubCell"/>
</dbReference>
<feature type="signal peptide" evidence="13">
    <location>
        <begin position="1"/>
        <end position="26"/>
    </location>
</feature>
<evidence type="ECO:0000256" key="13">
    <source>
        <dbReference type="SAM" id="SignalP"/>
    </source>
</evidence>
<organism evidence="16 17">
    <name type="scientific">Rousettus aegyptiacus</name>
    <name type="common">Egyptian fruit bat</name>
    <name type="synonym">Pteropus aegyptiacus</name>
    <dbReference type="NCBI Taxonomy" id="9407"/>
    <lineage>
        <taxon>Eukaryota</taxon>
        <taxon>Metazoa</taxon>
        <taxon>Chordata</taxon>
        <taxon>Craniata</taxon>
        <taxon>Vertebrata</taxon>
        <taxon>Euteleostomi</taxon>
        <taxon>Mammalia</taxon>
        <taxon>Eutheria</taxon>
        <taxon>Laurasiatheria</taxon>
        <taxon>Chiroptera</taxon>
        <taxon>Yinpterochiroptera</taxon>
        <taxon>Pteropodoidea</taxon>
        <taxon>Pteropodidae</taxon>
        <taxon>Rousettinae</taxon>
        <taxon>Rousettus</taxon>
    </lineage>
</organism>
<dbReference type="InterPro" id="IPR036445">
    <property type="entry name" value="GPCR_2_extracell_dom_sf"/>
</dbReference>
<feature type="domain" description="G-protein coupled receptors family 2 profile 2" evidence="15">
    <location>
        <begin position="106"/>
        <end position="234"/>
    </location>
</feature>
<feature type="chain" id="PRO_5029883361" evidence="13">
    <location>
        <begin position="27"/>
        <end position="291"/>
    </location>
</feature>
<dbReference type="Pfam" id="PF00002">
    <property type="entry name" value="7tm_2"/>
    <property type="match status" value="1"/>
</dbReference>
<evidence type="ECO:0000256" key="3">
    <source>
        <dbReference type="ARBA" id="ARBA00022475"/>
    </source>
</evidence>
<feature type="domain" description="G-protein coupled receptors family 2 profile 1" evidence="14">
    <location>
        <begin position="49"/>
        <end position="137"/>
    </location>
</feature>
<protein>
    <submittedName>
        <fullName evidence="16">Secretin receptor</fullName>
    </submittedName>
</protein>